<dbReference type="AlphaFoldDB" id="A0A5B7IYL3"/>
<organism evidence="1 2">
    <name type="scientific">Portunus trituberculatus</name>
    <name type="common">Swimming crab</name>
    <name type="synonym">Neptunus trituberculatus</name>
    <dbReference type="NCBI Taxonomy" id="210409"/>
    <lineage>
        <taxon>Eukaryota</taxon>
        <taxon>Metazoa</taxon>
        <taxon>Ecdysozoa</taxon>
        <taxon>Arthropoda</taxon>
        <taxon>Crustacea</taxon>
        <taxon>Multicrustacea</taxon>
        <taxon>Malacostraca</taxon>
        <taxon>Eumalacostraca</taxon>
        <taxon>Eucarida</taxon>
        <taxon>Decapoda</taxon>
        <taxon>Pleocyemata</taxon>
        <taxon>Brachyura</taxon>
        <taxon>Eubrachyura</taxon>
        <taxon>Portunoidea</taxon>
        <taxon>Portunidae</taxon>
        <taxon>Portuninae</taxon>
        <taxon>Portunus</taxon>
    </lineage>
</organism>
<evidence type="ECO:0000313" key="2">
    <source>
        <dbReference type="Proteomes" id="UP000324222"/>
    </source>
</evidence>
<name>A0A5B7IYL3_PORTR</name>
<sequence>MEGGCDTPGYKPRKKYCKKTSHLATNVIKKQLEHNPRVTARKIKESNPGLFGEVSVRTDSHCIHDLGYTSHHPVKPLLTLNQRCRRDADKWLDVLWTDESTFTVTGKIVSACG</sequence>
<gene>
    <name evidence="1" type="ORF">E2C01_081612</name>
</gene>
<reference evidence="1 2" key="1">
    <citation type="submission" date="2019-05" db="EMBL/GenBank/DDBJ databases">
        <title>Another draft genome of Portunus trituberculatus and its Hox gene families provides insights of decapod evolution.</title>
        <authorList>
            <person name="Jeong J.-H."/>
            <person name="Song I."/>
            <person name="Kim S."/>
            <person name="Choi T."/>
            <person name="Kim D."/>
            <person name="Ryu S."/>
            <person name="Kim W."/>
        </authorList>
    </citation>
    <scope>NUCLEOTIDE SEQUENCE [LARGE SCALE GENOMIC DNA]</scope>
    <source>
        <tissue evidence="1">Muscle</tissue>
    </source>
</reference>
<dbReference type="EMBL" id="VSRR010072484">
    <property type="protein sequence ID" value="MPC86776.1"/>
    <property type="molecule type" value="Genomic_DNA"/>
</dbReference>
<keyword evidence="2" id="KW-1185">Reference proteome</keyword>
<evidence type="ECO:0000313" key="1">
    <source>
        <dbReference type="EMBL" id="MPC86776.1"/>
    </source>
</evidence>
<proteinExistence type="predicted"/>
<protein>
    <submittedName>
        <fullName evidence="1">Uncharacterized protein</fullName>
    </submittedName>
</protein>
<dbReference type="Proteomes" id="UP000324222">
    <property type="component" value="Unassembled WGS sequence"/>
</dbReference>
<comment type="caution">
    <text evidence="1">The sequence shown here is derived from an EMBL/GenBank/DDBJ whole genome shotgun (WGS) entry which is preliminary data.</text>
</comment>
<accession>A0A5B7IYL3</accession>